<feature type="region of interest" description="Disordered" evidence="1">
    <location>
        <begin position="22"/>
        <end position="52"/>
    </location>
</feature>
<gene>
    <name evidence="2" type="ORF">EYF80_013244</name>
</gene>
<evidence type="ECO:0000256" key="1">
    <source>
        <dbReference type="SAM" id="MobiDB-lite"/>
    </source>
</evidence>
<dbReference type="EMBL" id="SRLO01000092">
    <property type="protein sequence ID" value="TNN76594.1"/>
    <property type="molecule type" value="Genomic_DNA"/>
</dbReference>
<protein>
    <submittedName>
        <fullName evidence="2">Uncharacterized protein</fullName>
    </submittedName>
</protein>
<feature type="compositionally biased region" description="Basic and acidic residues" evidence="1">
    <location>
        <begin position="26"/>
        <end position="52"/>
    </location>
</feature>
<proteinExistence type="predicted"/>
<organism evidence="2 3">
    <name type="scientific">Liparis tanakae</name>
    <name type="common">Tanaka's snailfish</name>
    <dbReference type="NCBI Taxonomy" id="230148"/>
    <lineage>
        <taxon>Eukaryota</taxon>
        <taxon>Metazoa</taxon>
        <taxon>Chordata</taxon>
        <taxon>Craniata</taxon>
        <taxon>Vertebrata</taxon>
        <taxon>Euteleostomi</taxon>
        <taxon>Actinopterygii</taxon>
        <taxon>Neopterygii</taxon>
        <taxon>Teleostei</taxon>
        <taxon>Neoteleostei</taxon>
        <taxon>Acanthomorphata</taxon>
        <taxon>Eupercaria</taxon>
        <taxon>Perciformes</taxon>
        <taxon>Cottioidei</taxon>
        <taxon>Cottales</taxon>
        <taxon>Liparidae</taxon>
        <taxon>Liparis</taxon>
    </lineage>
</organism>
<evidence type="ECO:0000313" key="2">
    <source>
        <dbReference type="EMBL" id="TNN76594.1"/>
    </source>
</evidence>
<reference evidence="2 3" key="1">
    <citation type="submission" date="2019-03" db="EMBL/GenBank/DDBJ databases">
        <title>First draft genome of Liparis tanakae, snailfish: a comprehensive survey of snailfish specific genes.</title>
        <authorList>
            <person name="Kim W."/>
            <person name="Song I."/>
            <person name="Jeong J.-H."/>
            <person name="Kim D."/>
            <person name="Kim S."/>
            <person name="Ryu S."/>
            <person name="Song J.Y."/>
            <person name="Lee S.K."/>
        </authorList>
    </citation>
    <scope>NUCLEOTIDE SEQUENCE [LARGE SCALE GENOMIC DNA]</scope>
    <source>
        <tissue evidence="2">Muscle</tissue>
    </source>
</reference>
<name>A0A4Z2IGM9_9TELE</name>
<dbReference type="Proteomes" id="UP000314294">
    <property type="component" value="Unassembled WGS sequence"/>
</dbReference>
<accession>A0A4Z2IGM9</accession>
<sequence length="88" mass="9984">MQAQSLQVPQFSMSCPVRIGGFETSSDVREREGKGEMEGERREKKRGDGAQEIRRDRDATRCVRIPSWDLCTLTALAVRIFSVAMLHD</sequence>
<comment type="caution">
    <text evidence="2">The sequence shown here is derived from an EMBL/GenBank/DDBJ whole genome shotgun (WGS) entry which is preliminary data.</text>
</comment>
<dbReference type="AlphaFoldDB" id="A0A4Z2IGM9"/>
<keyword evidence="3" id="KW-1185">Reference proteome</keyword>
<evidence type="ECO:0000313" key="3">
    <source>
        <dbReference type="Proteomes" id="UP000314294"/>
    </source>
</evidence>